<dbReference type="Proteomes" id="UP000028492">
    <property type="component" value="Chromosome"/>
</dbReference>
<name>A0A075V0X5_9PSEU</name>
<dbReference type="EMBL" id="CP008953">
    <property type="protein sequence ID" value="AIG76160.1"/>
    <property type="molecule type" value="Genomic_DNA"/>
</dbReference>
<evidence type="ECO:0000313" key="3">
    <source>
        <dbReference type="Proteomes" id="UP000028492"/>
    </source>
</evidence>
<dbReference type="HOGENOM" id="CLU_2912240_0_0_11"/>
<gene>
    <name evidence="2" type="ORF">AJAP_16435</name>
</gene>
<keyword evidence="3" id="KW-1185">Reference proteome</keyword>
<dbReference type="AlphaFoldDB" id="A0A075V0X5"/>
<accession>A0A075V0X5</accession>
<reference evidence="2 3" key="1">
    <citation type="journal article" date="2014" name="J. Biotechnol.">
        <title>Complete genome sequence of the actinobacterium Amycolatopsis japonica MG417-CF17(T) (=DSM 44213T) producing (S,S)-N,N'-ethylenediaminedisuccinic acid.</title>
        <authorList>
            <person name="Stegmann E."/>
            <person name="Albersmeier A."/>
            <person name="Spohn M."/>
            <person name="Gert H."/>
            <person name="Weber T."/>
            <person name="Wohlleben W."/>
            <person name="Kalinowski J."/>
            <person name="Ruckert C."/>
        </authorList>
    </citation>
    <scope>NUCLEOTIDE SEQUENCE [LARGE SCALE GENOMIC DNA]</scope>
    <source>
        <strain evidence="3">MG417-CF17 (DSM 44213)</strain>
    </source>
</reference>
<dbReference type="KEGG" id="aja:AJAP_16435"/>
<organism evidence="2 3">
    <name type="scientific">Amycolatopsis japonica</name>
    <dbReference type="NCBI Taxonomy" id="208439"/>
    <lineage>
        <taxon>Bacteria</taxon>
        <taxon>Bacillati</taxon>
        <taxon>Actinomycetota</taxon>
        <taxon>Actinomycetes</taxon>
        <taxon>Pseudonocardiales</taxon>
        <taxon>Pseudonocardiaceae</taxon>
        <taxon>Amycolatopsis</taxon>
        <taxon>Amycolatopsis japonica group</taxon>
    </lineage>
</organism>
<evidence type="ECO:0000256" key="1">
    <source>
        <dbReference type="SAM" id="MobiDB-lite"/>
    </source>
</evidence>
<evidence type="ECO:0000313" key="2">
    <source>
        <dbReference type="EMBL" id="AIG76160.1"/>
    </source>
</evidence>
<sequence>MSAAQDTATPIFDRLVAEAGLRWPVSDDGETGERSSAGPDTTVDRDKEFRGTPQHFGETSG</sequence>
<dbReference type="STRING" id="208439.AJAP_16435"/>
<feature type="region of interest" description="Disordered" evidence="1">
    <location>
        <begin position="21"/>
        <end position="61"/>
    </location>
</feature>
<protein>
    <submittedName>
        <fullName evidence="2">Uncharacterized protein</fullName>
    </submittedName>
</protein>
<proteinExistence type="predicted"/>